<organism evidence="3 4">
    <name type="scientific">Amborella trichopoda</name>
    <dbReference type="NCBI Taxonomy" id="13333"/>
    <lineage>
        <taxon>Eukaryota</taxon>
        <taxon>Viridiplantae</taxon>
        <taxon>Streptophyta</taxon>
        <taxon>Embryophyta</taxon>
        <taxon>Tracheophyta</taxon>
        <taxon>Spermatophyta</taxon>
        <taxon>Magnoliopsida</taxon>
        <taxon>Amborellales</taxon>
        <taxon>Amborellaceae</taxon>
        <taxon>Amborella</taxon>
    </lineage>
</organism>
<feature type="signal peptide" evidence="2">
    <location>
        <begin position="1"/>
        <end position="19"/>
    </location>
</feature>
<reference evidence="4" key="1">
    <citation type="journal article" date="2013" name="Science">
        <title>The Amborella genome and the evolution of flowering plants.</title>
        <authorList>
            <consortium name="Amborella Genome Project"/>
        </authorList>
    </citation>
    <scope>NUCLEOTIDE SEQUENCE [LARGE SCALE GENOMIC DNA]</scope>
</reference>
<dbReference type="AlphaFoldDB" id="W1NZD3"/>
<dbReference type="OMA" id="LVVHYCC"/>
<feature type="transmembrane region" description="Helical" evidence="1">
    <location>
        <begin position="98"/>
        <end position="126"/>
    </location>
</feature>
<evidence type="ECO:0000256" key="1">
    <source>
        <dbReference type="SAM" id="Phobius"/>
    </source>
</evidence>
<dbReference type="PANTHER" id="PTHR31414:SF16">
    <property type="entry name" value="TRANSMEMBRANE PROTEIN"/>
    <property type="match status" value="1"/>
</dbReference>
<evidence type="ECO:0000313" key="4">
    <source>
        <dbReference type="Proteomes" id="UP000017836"/>
    </source>
</evidence>
<keyword evidence="4" id="KW-1185">Reference proteome</keyword>
<feature type="transmembrane region" description="Helical" evidence="1">
    <location>
        <begin position="288"/>
        <end position="309"/>
    </location>
</feature>
<name>W1NZD3_AMBTC</name>
<keyword evidence="2" id="KW-0732">Signal</keyword>
<dbReference type="Gramene" id="ERN00070">
    <property type="protein sequence ID" value="ERN00070"/>
    <property type="gene ID" value="AMTR_s00105p00121200"/>
</dbReference>
<feature type="chain" id="PRO_5004806960" evidence="2">
    <location>
        <begin position="20"/>
        <end position="548"/>
    </location>
</feature>
<keyword evidence="1" id="KW-0812">Transmembrane</keyword>
<dbReference type="PANTHER" id="PTHR31414">
    <property type="entry name" value="TRANSMEMBRANE PROTEIN DDB_G0292058"/>
    <property type="match status" value="1"/>
</dbReference>
<feature type="transmembrane region" description="Helical" evidence="1">
    <location>
        <begin position="254"/>
        <end position="276"/>
    </location>
</feature>
<gene>
    <name evidence="3" type="ORF">AMTR_s00105p00121200</name>
</gene>
<dbReference type="EMBL" id="KI394961">
    <property type="protein sequence ID" value="ERN00070.1"/>
    <property type="molecule type" value="Genomic_DNA"/>
</dbReference>
<evidence type="ECO:0000313" key="3">
    <source>
        <dbReference type="EMBL" id="ERN00070.1"/>
    </source>
</evidence>
<sequence length="548" mass="61336">MQGFRILVAFSFLCVLSEASDSLEQWSGNGKKFIFGEESLAPWAMGLLQFAPASGPAYGTATDLHHSLILAKARTKRPDMLHRFRRYQGGWDITNKHYWASVGFTGAAGFVLAFLWFISFGVALLLLRCCRWSNFIRSKGSRRSCWISLTLLLIFTCVTIVGCIFLSVGQDDFHGEMMDTLNFVVNQSDFTVQKLRNVTEFLSLAKSINVDQVFLPSNDKDEIDKLNGELDNAASTLTEKTSENSERMKRVLNAVRWALIVVATVMLLLSLLGLILSMLGYQHAIYTFILSGWLLVALTFILCGVFVILDNAITDTCVAMKEWVDNPQAETALSDILPCVDEKTTNRTLYQSKEVIYQLVKVVNTAIYTFANNNPPPNLPPPYYYNQSGPLMPPLCSPFDSQLNDKDCAPQEVSFDNASQVWQNYKCMVSSSGLCITTGRVTADAYDQLVLAVNVSYALYHYSPFLLSLQDCHFVRETFTTITSVYCPSLEHHLKLVNAGLALISVGIMLCLVLWICYANRPQREEVFVKLAVRKAFEDSSIRNGAEP</sequence>
<proteinExistence type="predicted"/>
<dbReference type="KEGG" id="atr:18428114"/>
<keyword evidence="1" id="KW-1133">Transmembrane helix</keyword>
<evidence type="ECO:0000256" key="2">
    <source>
        <dbReference type="SAM" id="SignalP"/>
    </source>
</evidence>
<keyword evidence="1" id="KW-0472">Membrane</keyword>
<accession>W1NZD3</accession>
<dbReference type="InterPro" id="IPR040283">
    <property type="entry name" value="DDB_G0292058-like"/>
</dbReference>
<dbReference type="HOGENOM" id="CLU_024548_0_2_1"/>
<feature type="transmembrane region" description="Helical" evidence="1">
    <location>
        <begin position="496"/>
        <end position="518"/>
    </location>
</feature>
<dbReference type="OrthoDB" id="1937321at2759"/>
<protein>
    <submittedName>
        <fullName evidence="3">Uncharacterized protein</fullName>
    </submittedName>
</protein>
<dbReference type="Proteomes" id="UP000017836">
    <property type="component" value="Unassembled WGS sequence"/>
</dbReference>
<dbReference type="eggNOG" id="ENOG502QVC8">
    <property type="taxonomic scope" value="Eukaryota"/>
</dbReference>
<feature type="transmembrane region" description="Helical" evidence="1">
    <location>
        <begin position="146"/>
        <end position="168"/>
    </location>
</feature>